<reference evidence="3" key="1">
    <citation type="submission" date="2021-05" db="EMBL/GenBank/DDBJ databases">
        <title>The genome of the haptophyte Pavlova lutheri (Diacronema luteri, Pavlovales) - a model for lipid biosynthesis in eukaryotic algae.</title>
        <authorList>
            <person name="Hulatt C.J."/>
            <person name="Posewitz M.C."/>
        </authorList>
    </citation>
    <scope>NUCLEOTIDE SEQUENCE</scope>
    <source>
        <strain evidence="3">NIVA-4/92</strain>
    </source>
</reference>
<organism evidence="3 4">
    <name type="scientific">Diacronema lutheri</name>
    <name type="common">Unicellular marine alga</name>
    <name type="synonym">Monochrysis lutheri</name>
    <dbReference type="NCBI Taxonomy" id="2081491"/>
    <lineage>
        <taxon>Eukaryota</taxon>
        <taxon>Haptista</taxon>
        <taxon>Haptophyta</taxon>
        <taxon>Pavlovophyceae</taxon>
        <taxon>Pavlovales</taxon>
        <taxon>Pavlovaceae</taxon>
        <taxon>Diacronema</taxon>
    </lineage>
</organism>
<name>A0A8J6C2T6_DIALT</name>
<feature type="region of interest" description="Disordered" evidence="1">
    <location>
        <begin position="281"/>
        <end position="301"/>
    </location>
</feature>
<evidence type="ECO:0000256" key="2">
    <source>
        <dbReference type="SAM" id="SignalP"/>
    </source>
</evidence>
<dbReference type="AlphaFoldDB" id="A0A8J6C2T6"/>
<feature type="chain" id="PRO_5035305139" evidence="2">
    <location>
        <begin position="23"/>
        <end position="436"/>
    </location>
</feature>
<evidence type="ECO:0000256" key="1">
    <source>
        <dbReference type="SAM" id="MobiDB-lite"/>
    </source>
</evidence>
<sequence>MGPPVGSQRTLCGLLLVTAASCAPLRGGVARGLAGGARAYLPPARLQAGASREPALAPARADRRPPAELRDYVLGIVEHDLKELGFALLAECSRCASAVRRVASDEAERALRGEGGGDDDDDASSTARADLDLDDAEPAGDGRWARLRFWRRQNAVHARAPASPGVAPAPAGTVEAVVAGAGSPRVVRRIARICDARRVRLALLLDAYVHWRLPLALWWVVRSASDTLAPLQPALAPLAPSLAPIAASAARQLRELGWRRAGGPEARAELPWAAAPSSTAPLAHRRAQPSAGSPAPAPAREDAAGLPGALLHLSPQIVAKARHAVAHEPAALGTFAAVALKLALLVPLLRIALLLGAPAAGARRRLLRAVLREAMRFSERCNRVELRASLLHPPPALTRGTPRRLFARYDLHAAAAALAARSARALEELARARRAP</sequence>
<gene>
    <name evidence="3" type="ORF">KFE25_014277</name>
</gene>
<feature type="signal peptide" evidence="2">
    <location>
        <begin position="1"/>
        <end position="22"/>
    </location>
</feature>
<dbReference type="EMBL" id="JAGTXO010000035">
    <property type="protein sequence ID" value="KAG8460132.1"/>
    <property type="molecule type" value="Genomic_DNA"/>
</dbReference>
<keyword evidence="4" id="KW-1185">Reference proteome</keyword>
<evidence type="ECO:0000313" key="4">
    <source>
        <dbReference type="Proteomes" id="UP000751190"/>
    </source>
</evidence>
<proteinExistence type="predicted"/>
<protein>
    <submittedName>
        <fullName evidence="3">Uncharacterized protein</fullName>
    </submittedName>
</protein>
<evidence type="ECO:0000313" key="3">
    <source>
        <dbReference type="EMBL" id="KAG8460132.1"/>
    </source>
</evidence>
<keyword evidence="2" id="KW-0732">Signal</keyword>
<feature type="region of interest" description="Disordered" evidence="1">
    <location>
        <begin position="106"/>
        <end position="135"/>
    </location>
</feature>
<comment type="caution">
    <text evidence="3">The sequence shown here is derived from an EMBL/GenBank/DDBJ whole genome shotgun (WGS) entry which is preliminary data.</text>
</comment>
<dbReference type="Proteomes" id="UP000751190">
    <property type="component" value="Unassembled WGS sequence"/>
</dbReference>
<accession>A0A8J6C2T6</accession>